<dbReference type="EMBL" id="BKCL01000002">
    <property type="protein sequence ID" value="GEQ97271.1"/>
    <property type="molecule type" value="Genomic_DNA"/>
</dbReference>
<dbReference type="InterPro" id="IPR011576">
    <property type="entry name" value="Pyridox_Oxase_N"/>
</dbReference>
<reference evidence="3 4" key="1">
    <citation type="submission" date="2019-09" db="EMBL/GenBank/DDBJ databases">
        <title>NBRP : Genome information of microbial organism related human and environment.</title>
        <authorList>
            <person name="Hattori M."/>
            <person name="Oshima K."/>
            <person name="Inaba H."/>
            <person name="Suda W."/>
            <person name="Sakamoto M."/>
            <person name="Iino T."/>
            <person name="Kitahara M."/>
            <person name="Oshida Y."/>
            <person name="Iida T."/>
            <person name="Kudo T."/>
            <person name="Itoh T."/>
            <person name="Ohkuma M."/>
        </authorList>
    </citation>
    <scope>NUCLEOTIDE SEQUENCE [LARGE SCALE GENOMIC DNA]</scope>
    <source>
        <strain evidence="3 4">Hi-2</strain>
    </source>
</reference>
<comment type="caution">
    <text evidence="3">The sequence shown here is derived from an EMBL/GenBank/DDBJ whole genome shotgun (WGS) entry which is preliminary data.</text>
</comment>
<proteinExistence type="predicted"/>
<evidence type="ECO:0000313" key="4">
    <source>
        <dbReference type="Proteomes" id="UP000322084"/>
    </source>
</evidence>
<evidence type="ECO:0000313" key="3">
    <source>
        <dbReference type="EMBL" id="GEQ97271.1"/>
    </source>
</evidence>
<dbReference type="Gene3D" id="2.30.110.10">
    <property type="entry name" value="Electron Transport, Fmn-binding Protein, Chain A"/>
    <property type="match status" value="1"/>
</dbReference>
<dbReference type="PANTHER" id="PTHR39336:SF1">
    <property type="entry name" value="PYRIDOXAMINE PHOSPHATE OXIDASE FAMILY PROTEIN (AFU_ORTHOLOGUE AFUA_6G11440)"/>
    <property type="match status" value="1"/>
</dbReference>
<dbReference type="AlphaFoldDB" id="A0A5A7MMQ9"/>
<accession>A0A5A7MMQ9</accession>
<feature type="region of interest" description="Disordered" evidence="1">
    <location>
        <begin position="151"/>
        <end position="187"/>
    </location>
</feature>
<dbReference type="PANTHER" id="PTHR39336">
    <property type="entry name" value="PYRIDOXAMINE PHOSPHATE OXIDASE FAMILY PROTEIN (AFU_ORTHOLOGUE AFUA_6G11440)"/>
    <property type="match status" value="1"/>
</dbReference>
<gene>
    <name evidence="3" type="ORF">JCM17844_09080</name>
</gene>
<organism evidence="3 4">
    <name type="scientific">Iodidimonas gelatinilytica</name>
    <dbReference type="NCBI Taxonomy" id="1236966"/>
    <lineage>
        <taxon>Bacteria</taxon>
        <taxon>Pseudomonadati</taxon>
        <taxon>Pseudomonadota</taxon>
        <taxon>Alphaproteobacteria</taxon>
        <taxon>Iodidimonadales</taxon>
        <taxon>Iodidimonadaceae</taxon>
        <taxon>Iodidimonas</taxon>
    </lineage>
</organism>
<evidence type="ECO:0000256" key="1">
    <source>
        <dbReference type="SAM" id="MobiDB-lite"/>
    </source>
</evidence>
<dbReference type="Pfam" id="PF01243">
    <property type="entry name" value="PNPOx_N"/>
    <property type="match status" value="1"/>
</dbReference>
<evidence type="ECO:0000259" key="2">
    <source>
        <dbReference type="Pfam" id="PF01243"/>
    </source>
</evidence>
<dbReference type="Proteomes" id="UP000322084">
    <property type="component" value="Unassembled WGS sequence"/>
</dbReference>
<dbReference type="InterPro" id="IPR012349">
    <property type="entry name" value="Split_barrel_FMN-bd"/>
</dbReference>
<feature type="domain" description="Pyridoxamine 5'-phosphate oxidase N-terminal" evidence="2">
    <location>
        <begin position="8"/>
        <end position="131"/>
    </location>
</feature>
<dbReference type="RefSeq" id="WP_149999792.1">
    <property type="nucleotide sequence ID" value="NZ_BKCL01000002.1"/>
</dbReference>
<dbReference type="SUPFAM" id="SSF50475">
    <property type="entry name" value="FMN-binding split barrel"/>
    <property type="match status" value="1"/>
</dbReference>
<sequence length="187" mass="21002">MADFYEALTDELIRFIDAQAVFFTASACAQGRINLSPKGMDCFRVLGPTRCAYMDLTGSGNETAAHLKQDGRLTIMFTSFARAPLILRLYGQGSVIRPHHPEWTDLAPHFPDEPGRRQIIVIDIDSIQTSCGYGVPEMTFQRERPTLRKWAEKKGPDGITSYQKEKNQRSIDGFDTGLYEVGPHDES</sequence>
<name>A0A5A7MMQ9_9PROT</name>
<protein>
    <submittedName>
        <fullName evidence="3">Pyridoxamine 5'-phosphate oxidase</fullName>
    </submittedName>
</protein>